<name>A0ABD0KY39_9CAEN</name>
<keyword evidence="6 7" id="KW-0472">Membrane</keyword>
<evidence type="ECO:0000256" key="3">
    <source>
        <dbReference type="ARBA" id="ARBA00022692"/>
    </source>
</evidence>
<dbReference type="Gene3D" id="2.60.40.1660">
    <property type="entry name" value="Na, k-atpase alpha subunit"/>
    <property type="match status" value="1"/>
</dbReference>
<proteinExistence type="inferred from homology"/>
<keyword evidence="9" id="KW-1185">Reference proteome</keyword>
<dbReference type="InterPro" id="IPR038702">
    <property type="entry name" value="Na/K_ATPase_sub_beta_sf"/>
</dbReference>
<evidence type="ECO:0000313" key="9">
    <source>
        <dbReference type="Proteomes" id="UP001519460"/>
    </source>
</evidence>
<keyword evidence="4" id="KW-0735">Signal-anchor</keyword>
<dbReference type="PANTHER" id="PTHR11523:SF28">
    <property type="entry name" value="NA_K-ATPASE BETA SUBUNIT ISOFORM 4-RELATED"/>
    <property type="match status" value="1"/>
</dbReference>
<accession>A0ABD0KY39</accession>
<dbReference type="AlphaFoldDB" id="A0ABD0KY39"/>
<evidence type="ECO:0000313" key="8">
    <source>
        <dbReference type="EMBL" id="KAK7492073.1"/>
    </source>
</evidence>
<evidence type="ECO:0000256" key="7">
    <source>
        <dbReference type="SAM" id="Phobius"/>
    </source>
</evidence>
<dbReference type="Pfam" id="PF00287">
    <property type="entry name" value="Na_K-ATPase"/>
    <property type="match status" value="1"/>
</dbReference>
<evidence type="ECO:0000256" key="5">
    <source>
        <dbReference type="ARBA" id="ARBA00022989"/>
    </source>
</evidence>
<evidence type="ECO:0000256" key="6">
    <source>
        <dbReference type="ARBA" id="ARBA00023136"/>
    </source>
</evidence>
<protein>
    <submittedName>
        <fullName evidence="8">Uncharacterized protein</fullName>
    </submittedName>
</protein>
<dbReference type="GO" id="GO:0016020">
    <property type="term" value="C:membrane"/>
    <property type="evidence" value="ECO:0007669"/>
    <property type="project" value="UniProtKB-SubCell"/>
</dbReference>
<comment type="similarity">
    <text evidence="2">Belongs to the X(+)/potassium ATPases subunit beta family.</text>
</comment>
<evidence type="ECO:0000256" key="1">
    <source>
        <dbReference type="ARBA" id="ARBA00004606"/>
    </source>
</evidence>
<keyword evidence="3 7" id="KW-0812">Transmembrane</keyword>
<keyword evidence="5 7" id="KW-1133">Transmembrane helix</keyword>
<evidence type="ECO:0000256" key="4">
    <source>
        <dbReference type="ARBA" id="ARBA00022968"/>
    </source>
</evidence>
<dbReference type="EMBL" id="JACVVK020000107">
    <property type="protein sequence ID" value="KAK7492073.1"/>
    <property type="molecule type" value="Genomic_DNA"/>
</dbReference>
<reference evidence="8 9" key="1">
    <citation type="journal article" date="2023" name="Sci. Data">
        <title>Genome assembly of the Korean intertidal mud-creeper Batillaria attramentaria.</title>
        <authorList>
            <person name="Patra A.K."/>
            <person name="Ho P.T."/>
            <person name="Jun S."/>
            <person name="Lee S.J."/>
            <person name="Kim Y."/>
            <person name="Won Y.J."/>
        </authorList>
    </citation>
    <scope>NUCLEOTIDE SEQUENCE [LARGE SCALE GENOMIC DNA]</scope>
    <source>
        <strain evidence="8">Wonlab-2016</strain>
    </source>
</reference>
<sequence>MSGGSGSGVYDPVTTTDVQFGDADDRHCKFQVRGGRIYNFGTYKKSGIKAVCDEIRNRSRPKCLFIVFVTTLVLILMMLAIVIAASHKRDKGTDPAFEAWTNKSNGNPASVPIFETWSNRSNGLVFVPYGLDKSVHIHIKLEEENVINALTGTLEEVTKDYQILKQQSAQYVDCNSTYAPQDKVCKQPLSSFGKYCSREHRWGYTHGQPCVLLQLRLPQDVTVRSTRPKDGDLYVQAEKSLGNRTSVSHVGVSCEPASPADAKNFYEKSHFGDTIQYFPAEGFPTYVYRKRTTDEFLTPAVMVWFTSLRDLKPTRINCKTWGVFENDKRERLSQDLYSTSFVLHID</sequence>
<gene>
    <name evidence="8" type="ORF">BaRGS_00016737</name>
</gene>
<dbReference type="InterPro" id="IPR000402">
    <property type="entry name" value="Na/K_ATPase_sub_beta"/>
</dbReference>
<comment type="subcellular location">
    <subcellularLocation>
        <location evidence="1">Membrane</location>
        <topology evidence="1">Single-pass type II membrane protein</topology>
    </subcellularLocation>
</comment>
<feature type="transmembrane region" description="Helical" evidence="7">
    <location>
        <begin position="63"/>
        <end position="85"/>
    </location>
</feature>
<dbReference type="Proteomes" id="UP001519460">
    <property type="component" value="Unassembled WGS sequence"/>
</dbReference>
<comment type="caution">
    <text evidence="8">The sequence shown here is derived from an EMBL/GenBank/DDBJ whole genome shotgun (WGS) entry which is preliminary data.</text>
</comment>
<evidence type="ECO:0000256" key="2">
    <source>
        <dbReference type="ARBA" id="ARBA00005876"/>
    </source>
</evidence>
<organism evidence="8 9">
    <name type="scientific">Batillaria attramentaria</name>
    <dbReference type="NCBI Taxonomy" id="370345"/>
    <lineage>
        <taxon>Eukaryota</taxon>
        <taxon>Metazoa</taxon>
        <taxon>Spiralia</taxon>
        <taxon>Lophotrochozoa</taxon>
        <taxon>Mollusca</taxon>
        <taxon>Gastropoda</taxon>
        <taxon>Caenogastropoda</taxon>
        <taxon>Sorbeoconcha</taxon>
        <taxon>Cerithioidea</taxon>
        <taxon>Batillariidae</taxon>
        <taxon>Batillaria</taxon>
    </lineage>
</organism>
<dbReference type="PANTHER" id="PTHR11523">
    <property type="entry name" value="SODIUM/POTASSIUM-DEPENDENT ATPASE BETA SUBUNIT"/>
    <property type="match status" value="1"/>
</dbReference>